<dbReference type="PROSITE" id="PS51257">
    <property type="entry name" value="PROKAR_LIPOPROTEIN"/>
    <property type="match status" value="1"/>
</dbReference>
<dbReference type="KEGG" id="cut:CUTER_00480"/>
<gene>
    <name evidence="3" type="ORF">CUTER_00480</name>
</gene>
<name>A0A0G3HBS3_9CORY</name>
<feature type="chain" id="PRO_5038813523" evidence="2">
    <location>
        <begin position="37"/>
        <end position="140"/>
    </location>
</feature>
<feature type="compositionally biased region" description="Low complexity" evidence="1">
    <location>
        <begin position="130"/>
        <end position="140"/>
    </location>
</feature>
<reference evidence="4" key="2">
    <citation type="submission" date="2015-05" db="EMBL/GenBank/DDBJ databases">
        <title>Complete genome sequence of Corynebacterium uterequi DSM 45634, isolated from the uterus of a maiden mare.</title>
        <authorList>
            <person name="Ruckert C."/>
            <person name="Albersmeier A."/>
            <person name="Winkler A."/>
            <person name="Tauch A."/>
        </authorList>
    </citation>
    <scope>NUCLEOTIDE SEQUENCE [LARGE SCALE GENOMIC DNA]</scope>
    <source>
        <strain evidence="4">DSM 45634</strain>
    </source>
</reference>
<dbReference type="Proteomes" id="UP000035548">
    <property type="component" value="Chromosome"/>
</dbReference>
<dbReference type="STRING" id="1072256.CUTER_00480"/>
<dbReference type="EMBL" id="CP011546">
    <property type="protein sequence ID" value="AKK10125.1"/>
    <property type="molecule type" value="Genomic_DNA"/>
</dbReference>
<reference evidence="3 4" key="1">
    <citation type="journal article" date="2015" name="Genome Announc.">
        <title>Virulence Factor Genes Detected in the Complete Genome Sequence of Corynebacterium uterequi DSM 45634, Isolated from the Uterus of a Maiden Mare.</title>
        <authorList>
            <person name="Ruckert C."/>
            <person name="Kriete M."/>
            <person name="Jaenicke S."/>
            <person name="Winkler A."/>
            <person name="Tauch A."/>
        </authorList>
    </citation>
    <scope>NUCLEOTIDE SEQUENCE [LARGE SCALE GENOMIC DNA]</scope>
    <source>
        <strain evidence="3 4">DSM 45634</strain>
    </source>
</reference>
<sequence length="140" mass="14755">MPRRLRPHALAAMIVVPAVLLTGCTIPSAPSAPATATVTQQVTTTVSVTATETATITSWAQPATVQAHPGDGGDLRIGTYTTRDGCEAAATLASQRLRTESPWRVGDCEGSEQAWFFTLHPTRPEPSPTPRVSSTTTATR</sequence>
<evidence type="ECO:0000313" key="3">
    <source>
        <dbReference type="EMBL" id="AKK10125.1"/>
    </source>
</evidence>
<keyword evidence="4" id="KW-1185">Reference proteome</keyword>
<dbReference type="PATRIC" id="fig|1072256.5.peg.93"/>
<feature type="region of interest" description="Disordered" evidence="1">
    <location>
        <begin position="119"/>
        <end position="140"/>
    </location>
</feature>
<keyword evidence="2" id="KW-0732">Signal</keyword>
<dbReference type="AlphaFoldDB" id="A0A0G3HBS3"/>
<dbReference type="RefSeq" id="WP_047258775.1">
    <property type="nucleotide sequence ID" value="NZ_CP011546.1"/>
</dbReference>
<proteinExistence type="predicted"/>
<protein>
    <submittedName>
        <fullName evidence="3">Uncharacterized protein</fullName>
    </submittedName>
</protein>
<evidence type="ECO:0000256" key="2">
    <source>
        <dbReference type="SAM" id="SignalP"/>
    </source>
</evidence>
<evidence type="ECO:0000313" key="4">
    <source>
        <dbReference type="Proteomes" id="UP000035548"/>
    </source>
</evidence>
<organism evidence="3 4">
    <name type="scientific">Corynebacterium uterequi</name>
    <dbReference type="NCBI Taxonomy" id="1072256"/>
    <lineage>
        <taxon>Bacteria</taxon>
        <taxon>Bacillati</taxon>
        <taxon>Actinomycetota</taxon>
        <taxon>Actinomycetes</taxon>
        <taxon>Mycobacteriales</taxon>
        <taxon>Corynebacteriaceae</taxon>
        <taxon>Corynebacterium</taxon>
    </lineage>
</organism>
<evidence type="ECO:0000256" key="1">
    <source>
        <dbReference type="SAM" id="MobiDB-lite"/>
    </source>
</evidence>
<accession>A0A0G3HBS3</accession>
<feature type="signal peptide" evidence="2">
    <location>
        <begin position="1"/>
        <end position="36"/>
    </location>
</feature>